<feature type="domain" description="Endonuclease GajA/Old nuclease/RecF-like AAA" evidence="1">
    <location>
        <begin position="204"/>
        <end position="325"/>
    </location>
</feature>
<dbReference type="InterPro" id="IPR041685">
    <property type="entry name" value="AAA_GajA/Old/RecF-like"/>
</dbReference>
<dbReference type="InterPro" id="IPR034139">
    <property type="entry name" value="TOPRIM_OLD"/>
</dbReference>
<dbReference type="Proteomes" id="UP001327986">
    <property type="component" value="Chromosome"/>
</dbReference>
<dbReference type="Pfam" id="PF20469">
    <property type="entry name" value="OLD-like_TOPRIM"/>
    <property type="match status" value="1"/>
</dbReference>
<name>A0AB38Z900_9CHLR</name>
<feature type="domain" description="Endonuclease GajA/Old nuclease/RecF-like AAA" evidence="1">
    <location>
        <begin position="1"/>
        <end position="73"/>
    </location>
</feature>
<dbReference type="InterPro" id="IPR027417">
    <property type="entry name" value="P-loop_NTPase"/>
</dbReference>
<accession>A0AB38Z900</accession>
<dbReference type="PANTHER" id="PTHR43581:SF2">
    <property type="entry name" value="EXCINUCLEASE ATPASE SUBUNIT"/>
    <property type="match status" value="1"/>
</dbReference>
<sequence length="583" mass="65076">MRLACVKVHNYRNIDGIEVSFNPECNYIIGENNLGKSNFLSMLATVCGGKGFDEKDFADVDKPIEVELDVKLLPSEQGFFGDNFSPDDASLLKIRYHQTVKDAYPTIVSADSNESIQPRVIRKINFLKYETTSVPSRELRLDTQKGAGLLISTIIERFNDGTAPAFLNDEQVGNLMGFINGYLGKIRSFRDYSIKATVAPNPTEMLTSLFYLSDGNRKIDTTGSGVQYMAMASINILCQIMELYKSKTLTFDDLLYTDANGKKLLPLVLSIDEPEVHLHPYLQRSLIGYYKRILCNEDTEFAELLKTCFDVDGIDGQLIIVTHSTDALVGDYRNLIRFYKSGDTTAVICGYALRPIAGTNNEGRIKTENEKHLIMHFPEIKEAFYAKCAILIEGETEYGCIHAFANKIGISLDDYGICVINARGEGSIKPLRQLLTFFAVPSVAIYDGDVQTGHTAATDEFFTTELCFEIEIVKTLFAAGNTALVRQISLDMDSQADVVNLDVDFVRKHFKKMCIDITGYIPKNLRDVSDDDEEDFCRMFSAWFMAKKGVLLGRIIGEAMPPDNIPACYSDAIKKAQEVATNA</sequence>
<feature type="domain" description="OLD protein-like TOPRIM" evidence="2">
    <location>
        <begin position="384"/>
        <end position="449"/>
    </location>
</feature>
<evidence type="ECO:0000313" key="3">
    <source>
        <dbReference type="EMBL" id="WRO07056.1"/>
    </source>
</evidence>
<protein>
    <submittedName>
        <fullName evidence="3">AAA family ATPase</fullName>
    </submittedName>
</protein>
<dbReference type="AlphaFoldDB" id="A0AB38Z900"/>
<evidence type="ECO:0000313" key="4">
    <source>
        <dbReference type="Proteomes" id="UP001327986"/>
    </source>
</evidence>
<dbReference type="Pfam" id="PF13175">
    <property type="entry name" value="AAA_15"/>
    <property type="match status" value="2"/>
</dbReference>
<dbReference type="RefSeq" id="WP_324664590.1">
    <property type="nucleotide sequence ID" value="NZ_CP141531.1"/>
</dbReference>
<dbReference type="SUPFAM" id="SSF52540">
    <property type="entry name" value="P-loop containing nucleoside triphosphate hydrolases"/>
    <property type="match status" value="1"/>
</dbReference>
<dbReference type="Gene3D" id="3.40.50.300">
    <property type="entry name" value="P-loop containing nucleotide triphosphate hydrolases"/>
    <property type="match status" value="1"/>
</dbReference>
<dbReference type="EMBL" id="CP141531">
    <property type="protein sequence ID" value="WRO07056.1"/>
    <property type="molecule type" value="Genomic_DNA"/>
</dbReference>
<organism evidence="3 4">
    <name type="scientific">Dehalococcoides mccartyi</name>
    <dbReference type="NCBI Taxonomy" id="61435"/>
    <lineage>
        <taxon>Bacteria</taxon>
        <taxon>Bacillati</taxon>
        <taxon>Chloroflexota</taxon>
        <taxon>Dehalococcoidia</taxon>
        <taxon>Dehalococcoidales</taxon>
        <taxon>Dehalococcoidaceae</taxon>
        <taxon>Dehalococcoides</taxon>
    </lineage>
</organism>
<evidence type="ECO:0000259" key="1">
    <source>
        <dbReference type="Pfam" id="PF13175"/>
    </source>
</evidence>
<dbReference type="PANTHER" id="PTHR43581">
    <property type="entry name" value="ATP/GTP PHOSPHATASE"/>
    <property type="match status" value="1"/>
</dbReference>
<reference evidence="3" key="1">
    <citation type="submission" date="2023-12" db="EMBL/GenBank/DDBJ databases">
        <title>Isolation of organohalide respiring bacteria Dehalococcoides mccartyi strain GPTCE1 in groundwater collected near a chemical plant in Suzhou, China.</title>
        <authorList>
            <person name="Liu G."/>
        </authorList>
    </citation>
    <scope>NUCLEOTIDE SEQUENCE</scope>
    <source>
        <strain evidence="3">GPTCE1</strain>
    </source>
</reference>
<evidence type="ECO:0000259" key="2">
    <source>
        <dbReference type="Pfam" id="PF20469"/>
    </source>
</evidence>
<proteinExistence type="predicted"/>
<dbReference type="CDD" id="cd01026">
    <property type="entry name" value="TOPRIM_OLD"/>
    <property type="match status" value="1"/>
</dbReference>
<dbReference type="InterPro" id="IPR051396">
    <property type="entry name" value="Bact_Antivir_Def_Nuclease"/>
</dbReference>
<gene>
    <name evidence="3" type="ORF">VLL09_06610</name>
</gene>